<dbReference type="GO" id="GO:0009298">
    <property type="term" value="P:GDP-mannose biosynthetic process"/>
    <property type="evidence" value="ECO:0007669"/>
    <property type="project" value="TreeGrafter"/>
</dbReference>
<comment type="caution">
    <text evidence="3">The sequence shown here is derived from an EMBL/GenBank/DDBJ whole genome shotgun (WGS) entry which is preliminary data.</text>
</comment>
<dbReference type="InterPro" id="IPR005835">
    <property type="entry name" value="NTP_transferase_dom"/>
</dbReference>
<dbReference type="InterPro" id="IPR014710">
    <property type="entry name" value="RmlC-like_jellyroll"/>
</dbReference>
<dbReference type="Pfam" id="PF01050">
    <property type="entry name" value="MannoseP_isomer"/>
    <property type="match status" value="1"/>
</dbReference>
<organism evidence="3 4">
    <name type="scientific">Gordonibacter urolithinfaciens</name>
    <dbReference type="NCBI Taxonomy" id="1335613"/>
    <lineage>
        <taxon>Bacteria</taxon>
        <taxon>Bacillati</taxon>
        <taxon>Actinomycetota</taxon>
        <taxon>Coriobacteriia</taxon>
        <taxon>Eggerthellales</taxon>
        <taxon>Eggerthellaceae</taxon>
        <taxon>Gordonibacter</taxon>
    </lineage>
</organism>
<dbReference type="InterPro" id="IPR001538">
    <property type="entry name" value="Man6P_isomerase-2_C"/>
</dbReference>
<dbReference type="PANTHER" id="PTHR46390">
    <property type="entry name" value="MANNOSE-1-PHOSPHATE GUANYLYLTRANSFERASE"/>
    <property type="match status" value="1"/>
</dbReference>
<feature type="domain" description="Nucleotidyl transferase" evidence="1">
    <location>
        <begin position="4"/>
        <end position="267"/>
    </location>
</feature>
<proteinExistence type="predicted"/>
<name>A0A423UHV7_9ACTN</name>
<dbReference type="Gene3D" id="3.90.550.10">
    <property type="entry name" value="Spore Coat Polysaccharide Biosynthesis Protein SpsA, Chain A"/>
    <property type="match status" value="1"/>
</dbReference>
<dbReference type="PANTHER" id="PTHR46390:SF1">
    <property type="entry name" value="MANNOSE-1-PHOSPHATE GUANYLYLTRANSFERASE"/>
    <property type="match status" value="1"/>
</dbReference>
<evidence type="ECO:0000313" key="4">
    <source>
        <dbReference type="Proteomes" id="UP000285258"/>
    </source>
</evidence>
<gene>
    <name evidence="3" type="ORF">DMP12_12100</name>
</gene>
<dbReference type="GO" id="GO:0005976">
    <property type="term" value="P:polysaccharide metabolic process"/>
    <property type="evidence" value="ECO:0007669"/>
    <property type="project" value="InterPro"/>
</dbReference>
<feature type="domain" description="Mannose-6-phosphate isomerase type II C-terminal" evidence="2">
    <location>
        <begin position="338"/>
        <end position="443"/>
    </location>
</feature>
<dbReference type="Gene3D" id="2.60.120.10">
    <property type="entry name" value="Jelly Rolls"/>
    <property type="match status" value="1"/>
</dbReference>
<dbReference type="CDD" id="cd02213">
    <property type="entry name" value="cupin_PMI_typeII_C"/>
    <property type="match status" value="1"/>
</dbReference>
<keyword evidence="3" id="KW-0808">Transferase</keyword>
<dbReference type="SUPFAM" id="SSF51182">
    <property type="entry name" value="RmlC-like cupins"/>
    <property type="match status" value="1"/>
</dbReference>
<dbReference type="Proteomes" id="UP000285258">
    <property type="component" value="Unassembled WGS sequence"/>
</dbReference>
<dbReference type="EMBL" id="QIBW01000017">
    <property type="protein sequence ID" value="ROT88459.1"/>
    <property type="molecule type" value="Genomic_DNA"/>
</dbReference>
<evidence type="ECO:0000259" key="2">
    <source>
        <dbReference type="Pfam" id="PF01050"/>
    </source>
</evidence>
<dbReference type="GO" id="GO:0004475">
    <property type="term" value="F:mannose-1-phosphate guanylyltransferase (GTP) activity"/>
    <property type="evidence" value="ECO:0007669"/>
    <property type="project" value="TreeGrafter"/>
</dbReference>
<dbReference type="RefSeq" id="WP_096226902.1">
    <property type="nucleotide sequence ID" value="NZ_BAABZN010000001.1"/>
</dbReference>
<dbReference type="InterPro" id="IPR051161">
    <property type="entry name" value="Mannose-6P_isomerase_type2"/>
</dbReference>
<dbReference type="InterPro" id="IPR029044">
    <property type="entry name" value="Nucleotide-diphossugar_trans"/>
</dbReference>
<evidence type="ECO:0000313" key="3">
    <source>
        <dbReference type="EMBL" id="ROT88459.1"/>
    </source>
</evidence>
<accession>A0A423UHV7</accession>
<dbReference type="InterPro" id="IPR011051">
    <property type="entry name" value="RmlC_Cupin_sf"/>
</dbReference>
<dbReference type="AlphaFoldDB" id="A0A423UHV7"/>
<protein>
    <submittedName>
        <fullName evidence="3">Mannose-1-phosphate guanyltransferase</fullName>
    </submittedName>
</protein>
<dbReference type="Pfam" id="PF00483">
    <property type="entry name" value="NTP_transferase"/>
    <property type="match status" value="1"/>
</dbReference>
<dbReference type="SUPFAM" id="SSF53448">
    <property type="entry name" value="Nucleotide-diphospho-sugar transferases"/>
    <property type="match status" value="1"/>
</dbReference>
<evidence type="ECO:0000259" key="1">
    <source>
        <dbReference type="Pfam" id="PF00483"/>
    </source>
</evidence>
<reference evidence="4" key="1">
    <citation type="submission" date="2018-05" db="EMBL/GenBank/DDBJ databases">
        <title>Genome Sequencing of selected type strains of the family Eggerthellaceae.</title>
        <authorList>
            <person name="Danylec N."/>
            <person name="Stoll D.A."/>
            <person name="Doetsch A."/>
            <person name="Huch M."/>
        </authorList>
    </citation>
    <scope>NUCLEOTIDE SEQUENCE [LARGE SCALE GENOMIC DNA]</scope>
    <source>
        <strain evidence="4">DSM 27213</strain>
    </source>
</reference>
<sequence length="448" mass="49679">MQIILLSGGSGTRLWPLSNNSRSKQFLKVLRNSNGKSESMVQRTYRKISSVAPTAKITIATCATQVQSIAMQLEDSCDVVVEPERRDTASAIMLACANLAYRKGVSPDETVVVMPIDTYADDGYYATLLKLDFTVQQDVAELTLMGVKPSFPSTKYGYIVPTTSKDAVQKVSTFQEKPAKEMAQELIEKGALWNCGVFAFKLRYMVDILSVYTDIKDFDELVAHYSDLPKNSFDYEVVEKAESVAVVPCDASWKDLGTWNTLSEEMADNYSGRAVIDEKTCEKLHVINETGLPLVVAGISDAVVIATHDGILVSGKQESAYIKKQVEEAAASRPMYESRRWGEYRVIDVGLYPDGNKALTKELIIGAGKQLSYQLHEHRSEIWTIVSGSGQVVLDDVVADAKCGDVIQVAKGVKHSVRAFRDLHVIEVQLGDVLEEEDIRRFGNYWDD</sequence>
<dbReference type="GeneID" id="97353627"/>